<dbReference type="InterPro" id="IPR002575">
    <property type="entry name" value="Aminoglycoside_PTrfase"/>
</dbReference>
<protein>
    <submittedName>
        <fullName evidence="2">Aminoglycoside phosphotransferase family protein</fullName>
    </submittedName>
</protein>
<name>A0ABU2DS87_9MICC</name>
<organism evidence="2 3">
    <name type="scientific">Nesterenkonia aerolata</name>
    <dbReference type="NCBI Taxonomy" id="3074079"/>
    <lineage>
        <taxon>Bacteria</taxon>
        <taxon>Bacillati</taxon>
        <taxon>Actinomycetota</taxon>
        <taxon>Actinomycetes</taxon>
        <taxon>Micrococcales</taxon>
        <taxon>Micrococcaceae</taxon>
        <taxon>Nesterenkonia</taxon>
    </lineage>
</organism>
<dbReference type="Pfam" id="PF01636">
    <property type="entry name" value="APH"/>
    <property type="match status" value="1"/>
</dbReference>
<dbReference type="EMBL" id="JAVKGR010000007">
    <property type="protein sequence ID" value="MDR8019370.1"/>
    <property type="molecule type" value="Genomic_DNA"/>
</dbReference>
<reference evidence="2 3" key="1">
    <citation type="submission" date="2023-09" db="EMBL/GenBank/DDBJ databases">
        <title>Description of three actinobacteria isolated from air of manufacturing shop in a pharmaceutical factory.</title>
        <authorList>
            <person name="Zhang D.-F."/>
        </authorList>
    </citation>
    <scope>NUCLEOTIDE SEQUENCE [LARGE SCALE GENOMIC DNA]</scope>
    <source>
        <strain evidence="2 3">LY-0111</strain>
    </source>
</reference>
<dbReference type="SUPFAM" id="SSF56112">
    <property type="entry name" value="Protein kinase-like (PK-like)"/>
    <property type="match status" value="1"/>
</dbReference>
<feature type="domain" description="Aminoglycoside phosphotransferase" evidence="1">
    <location>
        <begin position="156"/>
        <end position="343"/>
    </location>
</feature>
<dbReference type="Gene3D" id="3.90.1200.10">
    <property type="match status" value="1"/>
</dbReference>
<dbReference type="Proteomes" id="UP001251870">
    <property type="component" value="Unassembled WGS sequence"/>
</dbReference>
<evidence type="ECO:0000313" key="2">
    <source>
        <dbReference type="EMBL" id="MDR8019370.1"/>
    </source>
</evidence>
<keyword evidence="3" id="KW-1185">Reference proteome</keyword>
<proteinExistence type="predicted"/>
<sequence length="420" mass="45010">MSGTEADQLAYLQSSVVNAPVRTALRGLGIMPRRIRRESIQHRPGAGVTGIYRVEVSGASTGGPARQVGVEHLFLGVTTEAVQDRSTVTVVDSEVGSLHIWRHPADPELPGFHLAADPAAVVQQWGRGRGLLSLETISYRPLRRAVILAIFDDGERVFLKALRRGAAARLDDRHRMLAEAGLPVPMPVDRPHCDVLALPDGGGEPLAEAFLADGAAQLSPGLFVELLDGLPEQVLTLAQRPSWSDQLDSYTDAAVSALPECAERIQALSGRIAAELPLTETGPLVPTHGDFYEANILMQDGAVSSLLDVDSLGPGRRIDDLACFLGHLAVLPAVDARYIHAPAAFSRFAADFAQRTDPHGLRLRSAAVALSLVAGARDTSRSTWRQEAEHRLSCAEALLGTVSRGPALPQWPADTRPRGR</sequence>
<dbReference type="InterPro" id="IPR011009">
    <property type="entry name" value="Kinase-like_dom_sf"/>
</dbReference>
<comment type="caution">
    <text evidence="2">The sequence shown here is derived from an EMBL/GenBank/DDBJ whole genome shotgun (WGS) entry which is preliminary data.</text>
</comment>
<evidence type="ECO:0000259" key="1">
    <source>
        <dbReference type="Pfam" id="PF01636"/>
    </source>
</evidence>
<accession>A0ABU2DS87</accession>
<gene>
    <name evidence="2" type="ORF">RIL96_07295</name>
</gene>
<evidence type="ECO:0000313" key="3">
    <source>
        <dbReference type="Proteomes" id="UP001251870"/>
    </source>
</evidence>
<dbReference type="RefSeq" id="WP_310548359.1">
    <property type="nucleotide sequence ID" value="NZ_JAVKGR010000007.1"/>
</dbReference>